<dbReference type="RefSeq" id="WP_305731301.1">
    <property type="nucleotide sequence ID" value="NZ_OW150024.1"/>
</dbReference>
<reference evidence="1 2" key="1">
    <citation type="submission" date="2022-03" db="EMBL/GenBank/DDBJ databases">
        <authorList>
            <person name="Koch H."/>
        </authorList>
    </citation>
    <scope>NUCLEOTIDE SEQUENCE [LARGE SCALE GENOMIC DNA]</scope>
    <source>
        <strain evidence="1 2">G1</strain>
    </source>
</reference>
<evidence type="ECO:0000313" key="2">
    <source>
        <dbReference type="Proteomes" id="UP001295463"/>
    </source>
</evidence>
<organism evidence="1 2">
    <name type="scientific">Trichlorobacter ammonificans</name>
    <dbReference type="NCBI Taxonomy" id="2916410"/>
    <lineage>
        <taxon>Bacteria</taxon>
        <taxon>Pseudomonadati</taxon>
        <taxon>Thermodesulfobacteriota</taxon>
        <taxon>Desulfuromonadia</taxon>
        <taxon>Geobacterales</taxon>
        <taxon>Geobacteraceae</taxon>
        <taxon>Trichlorobacter</taxon>
    </lineage>
</organism>
<keyword evidence="2" id="KW-1185">Reference proteome</keyword>
<evidence type="ECO:0000313" key="1">
    <source>
        <dbReference type="EMBL" id="CAH2030363.1"/>
    </source>
</evidence>
<gene>
    <name evidence="1" type="ORF">GEAMG1_0546</name>
</gene>
<accession>A0ABM9D544</accession>
<protein>
    <submittedName>
        <fullName evidence="1">Uncharacterized protein</fullName>
    </submittedName>
</protein>
<sequence>MALVAVDNLEVGMVLAADVLDRNGRMLLGAGAELNRKHLVIFRTWGIAEVQIVGDDSNEEPAGPLPAEIDPAAVEAAQERLLPLFACSGTEHPVMRELLLLAALRKVQHGLC</sequence>
<dbReference type="Proteomes" id="UP001295463">
    <property type="component" value="Chromosome"/>
</dbReference>
<proteinExistence type="predicted"/>
<dbReference type="EMBL" id="OW150024">
    <property type="protein sequence ID" value="CAH2030363.1"/>
    <property type="molecule type" value="Genomic_DNA"/>
</dbReference>
<name>A0ABM9D544_9BACT</name>